<sequence>MATFIKAHYAEGKFIISSEMVLPSLRIEGVNSDTYFSDEGAHTYTITDEQVLNFLKSENLAQARLIYGSPAQPEPIDFSIENYFIPENRLTATVGREKVYLFMDVQGQMCFTINNQPSGLPLYRNTNLINFVQKITALRSPLMCTQLQLNLLISIFWLVRMIHNKLSESKVL</sequence>
<evidence type="ECO:0000313" key="2">
    <source>
        <dbReference type="Proteomes" id="UP000254621"/>
    </source>
</evidence>
<reference evidence="1 2" key="1">
    <citation type="submission" date="2018-06" db="EMBL/GenBank/DDBJ databases">
        <authorList>
            <consortium name="Pathogen Informatics"/>
            <person name="Doyle S."/>
        </authorList>
    </citation>
    <scope>NUCLEOTIDE SEQUENCE [LARGE SCALE GENOMIC DNA]</scope>
    <source>
        <strain evidence="1 2">NCTC13645</strain>
    </source>
</reference>
<name>A0A380NY52_WEIVI</name>
<dbReference type="Proteomes" id="UP000254621">
    <property type="component" value="Unassembled WGS sequence"/>
</dbReference>
<evidence type="ECO:0000313" key="1">
    <source>
        <dbReference type="EMBL" id="SUP52823.1"/>
    </source>
</evidence>
<protein>
    <submittedName>
        <fullName evidence="1">Uncharacterized protein</fullName>
    </submittedName>
</protein>
<dbReference type="AlphaFoldDB" id="A0A380NY52"/>
<proteinExistence type="predicted"/>
<accession>A0A380NY52</accession>
<gene>
    <name evidence="1" type="ORF">NCTC13645_00726</name>
</gene>
<organism evidence="1 2">
    <name type="scientific">Weissella viridescens</name>
    <name type="common">Lactobacillus viridescens</name>
    <dbReference type="NCBI Taxonomy" id="1629"/>
    <lineage>
        <taxon>Bacteria</taxon>
        <taxon>Bacillati</taxon>
        <taxon>Bacillota</taxon>
        <taxon>Bacilli</taxon>
        <taxon>Lactobacillales</taxon>
        <taxon>Lactobacillaceae</taxon>
        <taxon>Weissella</taxon>
    </lineage>
</organism>
<dbReference type="EMBL" id="UHIV01000001">
    <property type="protein sequence ID" value="SUP52823.1"/>
    <property type="molecule type" value="Genomic_DNA"/>
</dbReference>